<dbReference type="Pfam" id="PF00560">
    <property type="entry name" value="LRR_1"/>
    <property type="match status" value="1"/>
</dbReference>
<proteinExistence type="predicted"/>
<evidence type="ECO:0000313" key="6">
    <source>
        <dbReference type="Proteomes" id="UP001634394"/>
    </source>
</evidence>
<sequence>MWQFYIITSTLIVLIVNVDSLNNDNICVQSNETSTCKGIRLMTDMPAAISESARIVYLQGAIDSLSFKTFPNRIFEDPSWRNVFTLTLSDFKFVTQIEQHAFAGLENLKSLSILRFVSLREINSNAFDTTPILKKLDLSFNPALSFSEVANAITEKVPHLDHLSLVGLNKQSIVPYVIGSTFKAALANKRLTYLDMSNANFASLDKEIIMNVFMNLRFLNLSFTIMAWMPAHLDGSMPELETLDLSYCLYAPRLDLENRNKKKSNKNKLGHNLSSLKYLYVNGLKQFDNFRSRNGITLEPGWLNPSLEYFELRESDIRVINVTILGRLDKFRKLDMSNGEFEFISPKFFSYFAPMKTLMLGGNRLGKMEHMMEFHELLSHLHQLEWLNLDDNELTFVPKRLFSSNREIKFLDLHANHLNNLKIDIMHLHNLKYLDLSENRLRTLPVEITAALDVVLAKQSSYFVVTSANNISSLKQIRSESHRSEIGRPVHLGDLPDILTVDITGNPLECSCDNLYFVEWISNTRVNLVNRSDLTCHFQEAELTLNKEGVSRLQYHCSKLAVIIVTSISVPVTLLIGLAIVCCLKRRCCRKQSRRPKLAKDSHATYEANIKYIRCDSKRDML</sequence>
<dbReference type="SMART" id="SM00369">
    <property type="entry name" value="LRR_TYP"/>
    <property type="match status" value="2"/>
</dbReference>
<evidence type="ECO:0000256" key="2">
    <source>
        <dbReference type="ARBA" id="ARBA00022737"/>
    </source>
</evidence>
<dbReference type="InterPro" id="IPR003591">
    <property type="entry name" value="Leu-rich_rpt_typical-subtyp"/>
</dbReference>
<keyword evidence="4" id="KW-0732">Signal</keyword>
<evidence type="ECO:0000256" key="3">
    <source>
        <dbReference type="SAM" id="Phobius"/>
    </source>
</evidence>
<dbReference type="InterPro" id="IPR001611">
    <property type="entry name" value="Leu-rich_rpt"/>
</dbReference>
<dbReference type="SUPFAM" id="SSF52058">
    <property type="entry name" value="L domain-like"/>
    <property type="match status" value="2"/>
</dbReference>
<feature type="transmembrane region" description="Helical" evidence="3">
    <location>
        <begin position="560"/>
        <end position="584"/>
    </location>
</feature>
<evidence type="ECO:0000256" key="1">
    <source>
        <dbReference type="ARBA" id="ARBA00022614"/>
    </source>
</evidence>
<accession>A0ABD3UTQ5</accession>
<feature type="chain" id="PRO_5044785086" evidence="4">
    <location>
        <begin position="21"/>
        <end position="622"/>
    </location>
</feature>
<dbReference type="Pfam" id="PF13855">
    <property type="entry name" value="LRR_8"/>
    <property type="match status" value="1"/>
</dbReference>
<gene>
    <name evidence="5" type="ORF">ACJMK2_015469</name>
</gene>
<keyword evidence="1" id="KW-0433">Leucine-rich repeat</keyword>
<organism evidence="5 6">
    <name type="scientific">Sinanodonta woodiana</name>
    <name type="common">Chinese pond mussel</name>
    <name type="synonym">Anodonta woodiana</name>
    <dbReference type="NCBI Taxonomy" id="1069815"/>
    <lineage>
        <taxon>Eukaryota</taxon>
        <taxon>Metazoa</taxon>
        <taxon>Spiralia</taxon>
        <taxon>Lophotrochozoa</taxon>
        <taxon>Mollusca</taxon>
        <taxon>Bivalvia</taxon>
        <taxon>Autobranchia</taxon>
        <taxon>Heteroconchia</taxon>
        <taxon>Palaeoheterodonta</taxon>
        <taxon>Unionida</taxon>
        <taxon>Unionoidea</taxon>
        <taxon>Unionidae</taxon>
        <taxon>Unioninae</taxon>
        <taxon>Sinanodonta</taxon>
    </lineage>
</organism>
<keyword evidence="3" id="KW-0472">Membrane</keyword>
<comment type="caution">
    <text evidence="5">The sequence shown here is derived from an EMBL/GenBank/DDBJ whole genome shotgun (WGS) entry which is preliminary data.</text>
</comment>
<keyword evidence="3" id="KW-0812">Transmembrane</keyword>
<dbReference type="PROSITE" id="PS51450">
    <property type="entry name" value="LRR"/>
    <property type="match status" value="1"/>
</dbReference>
<feature type="signal peptide" evidence="4">
    <location>
        <begin position="1"/>
        <end position="20"/>
    </location>
</feature>
<evidence type="ECO:0000256" key="4">
    <source>
        <dbReference type="SAM" id="SignalP"/>
    </source>
</evidence>
<keyword evidence="6" id="KW-1185">Reference proteome</keyword>
<reference evidence="5 6" key="1">
    <citation type="submission" date="2024-11" db="EMBL/GenBank/DDBJ databases">
        <title>Chromosome-level genome assembly of the freshwater bivalve Anodonta woodiana.</title>
        <authorList>
            <person name="Chen X."/>
        </authorList>
    </citation>
    <scope>NUCLEOTIDE SEQUENCE [LARGE SCALE GENOMIC DNA]</scope>
    <source>
        <strain evidence="5">MN2024</strain>
        <tissue evidence="5">Gills</tissue>
    </source>
</reference>
<dbReference type="AlphaFoldDB" id="A0ABD3UTQ5"/>
<keyword evidence="2" id="KW-0677">Repeat</keyword>
<protein>
    <submittedName>
        <fullName evidence="5">Uncharacterized protein</fullName>
    </submittedName>
</protein>
<name>A0ABD3UTQ5_SINWO</name>
<dbReference type="InterPro" id="IPR032675">
    <property type="entry name" value="LRR_dom_sf"/>
</dbReference>
<dbReference type="Proteomes" id="UP001634394">
    <property type="component" value="Unassembled WGS sequence"/>
</dbReference>
<evidence type="ECO:0000313" key="5">
    <source>
        <dbReference type="EMBL" id="KAL3851758.1"/>
    </source>
</evidence>
<dbReference type="Gene3D" id="3.80.10.10">
    <property type="entry name" value="Ribonuclease Inhibitor"/>
    <property type="match status" value="3"/>
</dbReference>
<dbReference type="PANTHER" id="PTHR24366">
    <property type="entry name" value="IG(IMMUNOGLOBULIN) AND LRR(LEUCINE RICH REPEAT) DOMAINS"/>
    <property type="match status" value="1"/>
</dbReference>
<keyword evidence="3" id="KW-1133">Transmembrane helix</keyword>
<dbReference type="PANTHER" id="PTHR24366:SF96">
    <property type="entry name" value="LEUCINE RICH REPEAT CONTAINING 53"/>
    <property type="match status" value="1"/>
</dbReference>
<dbReference type="EMBL" id="JBJQND010000015">
    <property type="protein sequence ID" value="KAL3851758.1"/>
    <property type="molecule type" value="Genomic_DNA"/>
</dbReference>